<dbReference type="AlphaFoldDB" id="A0A8S3TER2"/>
<reference evidence="2" key="1">
    <citation type="submission" date="2021-03" db="EMBL/GenBank/DDBJ databases">
        <authorList>
            <person name="Bekaert M."/>
        </authorList>
    </citation>
    <scope>NUCLEOTIDE SEQUENCE</scope>
</reference>
<dbReference type="GO" id="GO:0005634">
    <property type="term" value="C:nucleus"/>
    <property type="evidence" value="ECO:0007669"/>
    <property type="project" value="TreeGrafter"/>
</dbReference>
<dbReference type="InterPro" id="IPR038648">
    <property type="entry name" value="PHR_sf"/>
</dbReference>
<dbReference type="InterPro" id="IPR012983">
    <property type="entry name" value="PHR"/>
</dbReference>
<comment type="caution">
    <text evidence="2">The sequence shown here is derived from an EMBL/GenBank/DDBJ whole genome shotgun (WGS) entry which is preliminary data.</text>
</comment>
<dbReference type="EMBL" id="CAJPWZ010002043">
    <property type="protein sequence ID" value="CAG2230003.1"/>
    <property type="molecule type" value="Genomic_DNA"/>
</dbReference>
<dbReference type="Gene3D" id="2.60.120.820">
    <property type="entry name" value="PHR domain"/>
    <property type="match status" value="1"/>
</dbReference>
<dbReference type="OrthoDB" id="10066958at2759"/>
<organism evidence="2 3">
    <name type="scientific">Mytilus edulis</name>
    <name type="common">Blue mussel</name>
    <dbReference type="NCBI Taxonomy" id="6550"/>
    <lineage>
        <taxon>Eukaryota</taxon>
        <taxon>Metazoa</taxon>
        <taxon>Spiralia</taxon>
        <taxon>Lophotrochozoa</taxon>
        <taxon>Mollusca</taxon>
        <taxon>Bivalvia</taxon>
        <taxon>Autobranchia</taxon>
        <taxon>Pteriomorphia</taxon>
        <taxon>Mytilida</taxon>
        <taxon>Mytiloidea</taxon>
        <taxon>Mytilidae</taxon>
        <taxon>Mytilinae</taxon>
        <taxon>Mytilus</taxon>
    </lineage>
</organism>
<dbReference type="GO" id="GO:0005886">
    <property type="term" value="C:plasma membrane"/>
    <property type="evidence" value="ECO:0007669"/>
    <property type="project" value="TreeGrafter"/>
</dbReference>
<feature type="domain" description="PHR" evidence="1">
    <location>
        <begin position="136"/>
        <end position="256"/>
    </location>
</feature>
<dbReference type="PANTHER" id="PTHR45943:SF2">
    <property type="entry name" value="RING-TYPE DOMAIN-CONTAINING PROTEIN"/>
    <property type="match status" value="1"/>
</dbReference>
<dbReference type="PANTHER" id="PTHR45943">
    <property type="entry name" value="E3 UBIQUITIN-PROTEIN LIGASE MYCBP2"/>
    <property type="match status" value="1"/>
</dbReference>
<protein>
    <recommendedName>
        <fullName evidence="1">PHR domain-containing protein</fullName>
    </recommendedName>
</protein>
<proteinExistence type="predicted"/>
<evidence type="ECO:0000313" key="3">
    <source>
        <dbReference type="Proteomes" id="UP000683360"/>
    </source>
</evidence>
<dbReference type="Proteomes" id="UP000683360">
    <property type="component" value="Unassembled WGS sequence"/>
</dbReference>
<keyword evidence="3" id="KW-1185">Reference proteome</keyword>
<evidence type="ECO:0000259" key="1">
    <source>
        <dbReference type="Pfam" id="PF08005"/>
    </source>
</evidence>
<dbReference type="Pfam" id="PF08005">
    <property type="entry name" value="PHR"/>
    <property type="match status" value="1"/>
</dbReference>
<sequence length="260" mass="29330">MCVSINHRRCEKVLSIENAAIEYGTTDKVKDLRTQLSQVDHDVKAIIKDRASAKENIEKEHKQKQKDLETIFSDLVAKIKHLKIRREAELLKIYNEAKETIDTSMIIFQNKQKNIENEKQILEAAVNIGCPIQCSSYDRKIELCGFLSYLCHDGLSTCDVTATVKHDTTDLVVVSNTIDSKVAENKMVKIEFPKLVKLLANNKYNVVVLMKGPDCYYGDNGKTVVDSNGVVFTFENSPLSENNTNTESGQIPGFLFRIPV</sequence>
<dbReference type="GO" id="GO:0061630">
    <property type="term" value="F:ubiquitin protein ligase activity"/>
    <property type="evidence" value="ECO:0007669"/>
    <property type="project" value="TreeGrafter"/>
</dbReference>
<evidence type="ECO:0000313" key="2">
    <source>
        <dbReference type="EMBL" id="CAG2230003.1"/>
    </source>
</evidence>
<gene>
    <name evidence="2" type="ORF">MEDL_42863</name>
</gene>
<name>A0A8S3TER2_MYTED</name>
<accession>A0A8S3TER2</accession>